<accession>A0A6P1BV02</accession>
<dbReference type="Proteomes" id="UP000468531">
    <property type="component" value="Unassembled WGS sequence"/>
</dbReference>
<evidence type="ECO:0000313" key="2">
    <source>
        <dbReference type="EMBL" id="NEV01372.1"/>
    </source>
</evidence>
<keyword evidence="3" id="KW-1185">Reference proteome</keyword>
<keyword evidence="1" id="KW-0732">Signal</keyword>
<organism evidence="2 3">
    <name type="scientific">Bradyrhizobium uaiense</name>
    <dbReference type="NCBI Taxonomy" id="2594946"/>
    <lineage>
        <taxon>Bacteria</taxon>
        <taxon>Pseudomonadati</taxon>
        <taxon>Pseudomonadota</taxon>
        <taxon>Alphaproteobacteria</taxon>
        <taxon>Hyphomicrobiales</taxon>
        <taxon>Nitrobacteraceae</taxon>
        <taxon>Bradyrhizobium</taxon>
    </lineage>
</organism>
<evidence type="ECO:0008006" key="4">
    <source>
        <dbReference type="Google" id="ProtNLM"/>
    </source>
</evidence>
<dbReference type="RefSeq" id="WP_163160873.1">
    <property type="nucleotide sequence ID" value="NZ_VKHP01000236.1"/>
</dbReference>
<dbReference type="AlphaFoldDB" id="A0A6P1BV02"/>
<feature type="signal peptide" evidence="1">
    <location>
        <begin position="1"/>
        <end position="21"/>
    </location>
</feature>
<dbReference type="EMBL" id="VKHP01000236">
    <property type="protein sequence ID" value="NEV01372.1"/>
    <property type="molecule type" value="Genomic_DNA"/>
</dbReference>
<feature type="chain" id="PRO_5027015607" description="SPOR domain-containing protein" evidence="1">
    <location>
        <begin position="22"/>
        <end position="103"/>
    </location>
</feature>
<proteinExistence type="predicted"/>
<protein>
    <recommendedName>
        <fullName evidence="4">SPOR domain-containing protein</fullName>
    </recommendedName>
</protein>
<evidence type="ECO:0000256" key="1">
    <source>
        <dbReference type="SAM" id="SignalP"/>
    </source>
</evidence>
<reference evidence="2 3" key="1">
    <citation type="journal article" date="2020" name="Arch. Microbiol.">
        <title>Bradyrhizobium uaiense sp. nov., a new highly efficient cowpea symbiont.</title>
        <authorList>
            <person name="Cabral Michel D."/>
            <person name="Azarias Guimaraes A."/>
            <person name="Martins da Costa E."/>
            <person name="Soares de Carvalho T."/>
            <person name="Balsanelli E."/>
            <person name="Willems A."/>
            <person name="Maltempi de Souza E."/>
            <person name="de Souza Moreira F.M."/>
        </authorList>
    </citation>
    <scope>NUCLEOTIDE SEQUENCE [LARGE SCALE GENOMIC DNA]</scope>
    <source>
        <strain evidence="2 3">UFLA 03-164</strain>
    </source>
</reference>
<comment type="caution">
    <text evidence="2">The sequence shown here is derived from an EMBL/GenBank/DDBJ whole genome shotgun (WGS) entry which is preliminary data.</text>
</comment>
<sequence length="103" mass="11169">MTRIVLIVFGIMALFPPRAFAQSSSCGWYAITYCKPTYEEASAFAKRTGTGYVLNTSSPEYPNFASGFFCVAAGPMDRETAISTVDYWRSSGVSLSAYAKSAC</sequence>
<gene>
    <name evidence="2" type="ORF">FNJ47_37720</name>
</gene>
<evidence type="ECO:0000313" key="3">
    <source>
        <dbReference type="Proteomes" id="UP000468531"/>
    </source>
</evidence>
<name>A0A6P1BV02_9BRAD</name>